<evidence type="ECO:0000313" key="5">
    <source>
        <dbReference type="Proteomes" id="UP000799771"/>
    </source>
</evidence>
<reference evidence="4" key="1">
    <citation type="journal article" date="2020" name="Stud. Mycol.">
        <title>101 Dothideomycetes genomes: a test case for predicting lifestyles and emergence of pathogens.</title>
        <authorList>
            <person name="Haridas S."/>
            <person name="Albert R."/>
            <person name="Binder M."/>
            <person name="Bloem J."/>
            <person name="Labutti K."/>
            <person name="Salamov A."/>
            <person name="Andreopoulos B."/>
            <person name="Baker S."/>
            <person name="Barry K."/>
            <person name="Bills G."/>
            <person name="Bluhm B."/>
            <person name="Cannon C."/>
            <person name="Castanera R."/>
            <person name="Culley D."/>
            <person name="Daum C."/>
            <person name="Ezra D."/>
            <person name="Gonzalez J."/>
            <person name="Henrissat B."/>
            <person name="Kuo A."/>
            <person name="Liang C."/>
            <person name="Lipzen A."/>
            <person name="Lutzoni F."/>
            <person name="Magnuson J."/>
            <person name="Mondo S."/>
            <person name="Nolan M."/>
            <person name="Ohm R."/>
            <person name="Pangilinan J."/>
            <person name="Park H.-J."/>
            <person name="Ramirez L."/>
            <person name="Alfaro M."/>
            <person name="Sun H."/>
            <person name="Tritt A."/>
            <person name="Yoshinaga Y."/>
            <person name="Zwiers L.-H."/>
            <person name="Turgeon B."/>
            <person name="Goodwin S."/>
            <person name="Spatafora J."/>
            <person name="Crous P."/>
            <person name="Grigoriev I."/>
        </authorList>
    </citation>
    <scope>NUCLEOTIDE SEQUENCE</scope>
    <source>
        <strain evidence="4">CBS 119687</strain>
    </source>
</reference>
<evidence type="ECO:0000256" key="3">
    <source>
        <dbReference type="SAM" id="SignalP"/>
    </source>
</evidence>
<keyword evidence="3" id="KW-0732">Signal</keyword>
<evidence type="ECO:0000313" key="4">
    <source>
        <dbReference type="EMBL" id="KAF2134487.1"/>
    </source>
</evidence>
<keyword evidence="2" id="KW-1133">Transmembrane helix</keyword>
<dbReference type="EMBL" id="ML977497">
    <property type="protein sequence ID" value="KAF2134487.1"/>
    <property type="molecule type" value="Genomic_DNA"/>
</dbReference>
<dbReference type="GeneID" id="54410353"/>
<organism evidence="4 5">
    <name type="scientific">Dothidotthia symphoricarpi CBS 119687</name>
    <dbReference type="NCBI Taxonomy" id="1392245"/>
    <lineage>
        <taxon>Eukaryota</taxon>
        <taxon>Fungi</taxon>
        <taxon>Dikarya</taxon>
        <taxon>Ascomycota</taxon>
        <taxon>Pezizomycotina</taxon>
        <taxon>Dothideomycetes</taxon>
        <taxon>Pleosporomycetidae</taxon>
        <taxon>Pleosporales</taxon>
        <taxon>Dothidotthiaceae</taxon>
        <taxon>Dothidotthia</taxon>
    </lineage>
</organism>
<evidence type="ECO:0000256" key="1">
    <source>
        <dbReference type="SAM" id="MobiDB-lite"/>
    </source>
</evidence>
<gene>
    <name evidence="4" type="ORF">P153DRAFT_380305</name>
</gene>
<evidence type="ECO:0000256" key="2">
    <source>
        <dbReference type="SAM" id="Phobius"/>
    </source>
</evidence>
<feature type="signal peptide" evidence="3">
    <location>
        <begin position="1"/>
        <end position="15"/>
    </location>
</feature>
<feature type="transmembrane region" description="Helical" evidence="2">
    <location>
        <begin position="108"/>
        <end position="130"/>
    </location>
</feature>
<name>A0A6A6AUF7_9PLEO</name>
<keyword evidence="2" id="KW-0812">Transmembrane</keyword>
<feature type="region of interest" description="Disordered" evidence="1">
    <location>
        <begin position="35"/>
        <end position="95"/>
    </location>
</feature>
<proteinExistence type="predicted"/>
<keyword evidence="2" id="KW-0472">Membrane</keyword>
<dbReference type="Proteomes" id="UP000799771">
    <property type="component" value="Unassembled WGS sequence"/>
</dbReference>
<sequence>MLLLTLARILALTNALPHTSVPEWSRIDNNTTGTTLALPSALSPAPETITPPALDATNKQNTAPSTSTSDASPTPSPAHLPLPTSLARNEHTAPPTCPWCTTPTTLLLIAYDLSTLAILLYLWLFGYLWWMRSQRSINNAPPPYGEVEGLRRVDMRMWEGVDAGVVGSASLERRRGEIEGEMRRLGMI</sequence>
<protein>
    <submittedName>
        <fullName evidence="4">Uncharacterized protein</fullName>
    </submittedName>
</protein>
<dbReference type="AlphaFoldDB" id="A0A6A6AUF7"/>
<accession>A0A6A6AUF7</accession>
<dbReference type="RefSeq" id="XP_033528874.1">
    <property type="nucleotide sequence ID" value="XM_033669921.1"/>
</dbReference>
<keyword evidence="5" id="KW-1185">Reference proteome</keyword>
<feature type="compositionally biased region" description="Low complexity" evidence="1">
    <location>
        <begin position="62"/>
        <end position="73"/>
    </location>
</feature>
<feature type="chain" id="PRO_5025594118" evidence="3">
    <location>
        <begin position="16"/>
        <end position="188"/>
    </location>
</feature>